<sequence length="268" mass="30184">MWYLLQVDSPINFDGLAAYYNVTGAGQDDGPGFFRLCTGQTARYRTRARQYADKLYRDQHPSLQYSVCAIRDRPLYTVYYGTFPKPRLGDTEDWTILLNLLEMFGALLLQTLPQKILEPFLPESVKVPYPNVHLNVLSPLLQQREGNIAQEHVDESLALLKESDDPFIQQYILDKSTGTPIIMAIIERRLEMKGGQPLAYDDLPETLKKYLKKRGFPDQASMGLLVQPGKPLLQTIVTMMGAAGLAVQANNVYPTLDGAACGRSYKYV</sequence>
<gene>
    <name evidence="1" type="ORF">OEA41_006636</name>
</gene>
<name>A0AAE0DKF4_9LECA</name>
<dbReference type="AlphaFoldDB" id="A0AAE0DKF4"/>
<organism evidence="1 2">
    <name type="scientific">Lepraria neglecta</name>
    <dbReference type="NCBI Taxonomy" id="209136"/>
    <lineage>
        <taxon>Eukaryota</taxon>
        <taxon>Fungi</taxon>
        <taxon>Dikarya</taxon>
        <taxon>Ascomycota</taxon>
        <taxon>Pezizomycotina</taxon>
        <taxon>Lecanoromycetes</taxon>
        <taxon>OSLEUM clade</taxon>
        <taxon>Lecanoromycetidae</taxon>
        <taxon>Lecanorales</taxon>
        <taxon>Lecanorineae</taxon>
        <taxon>Stereocaulaceae</taxon>
        <taxon>Lepraria</taxon>
    </lineage>
</organism>
<evidence type="ECO:0000313" key="1">
    <source>
        <dbReference type="EMBL" id="KAK3173307.1"/>
    </source>
</evidence>
<reference evidence="1" key="1">
    <citation type="submission" date="2022-11" db="EMBL/GenBank/DDBJ databases">
        <title>Chromosomal genome sequence assembly and mating type (MAT) locus characterization of the leprose asexual lichenized fungus Lepraria neglecta (Nyl.) Erichsen.</title>
        <authorList>
            <person name="Allen J.L."/>
            <person name="Pfeffer B."/>
        </authorList>
    </citation>
    <scope>NUCLEOTIDE SEQUENCE</scope>
    <source>
        <strain evidence="1">Allen 5258</strain>
    </source>
</reference>
<comment type="caution">
    <text evidence="1">The sequence shown here is derived from an EMBL/GenBank/DDBJ whole genome shotgun (WGS) entry which is preliminary data.</text>
</comment>
<dbReference type="Proteomes" id="UP001276659">
    <property type="component" value="Unassembled WGS sequence"/>
</dbReference>
<proteinExistence type="predicted"/>
<keyword evidence="2" id="KW-1185">Reference proteome</keyword>
<evidence type="ECO:0000313" key="2">
    <source>
        <dbReference type="Proteomes" id="UP001276659"/>
    </source>
</evidence>
<dbReference type="EMBL" id="JASNWA010000007">
    <property type="protein sequence ID" value="KAK3173307.1"/>
    <property type="molecule type" value="Genomic_DNA"/>
</dbReference>
<accession>A0AAE0DKF4</accession>
<protein>
    <submittedName>
        <fullName evidence="1">Uncharacterized protein</fullName>
    </submittedName>
</protein>